<sequence>MSPLFELTESKSSSPTGPILPLHRFGETQENMSVLGNECFTHCKTMDKNTNNGDYKPPELGFQNDLQLSFGPNIQLSCWETGSDSCFANSSDYEQSAQQPTYSSGSSTSSVPHHVQEHYDPWDPGFRNVLCLSCWQIGSDSCFPNFGYHRQQSNQQYTYLSESSTSGVLHDANTEYYNLLHPEFRIALQLPELSRGRTGSDSFFPDLGLDQHYIQENTYHSGSSISGVLRDAMVIPGYGYVQNSDDGTSSEIIAPNPVRPLQKHLRKLEEMAEKLVGE</sequence>
<dbReference type="EMBL" id="MU790700">
    <property type="protein sequence ID" value="KAJ3994489.1"/>
    <property type="molecule type" value="Genomic_DNA"/>
</dbReference>
<proteinExistence type="predicted"/>
<organism evidence="1 2">
    <name type="scientific">Lentinula boryana</name>
    <dbReference type="NCBI Taxonomy" id="40481"/>
    <lineage>
        <taxon>Eukaryota</taxon>
        <taxon>Fungi</taxon>
        <taxon>Dikarya</taxon>
        <taxon>Basidiomycota</taxon>
        <taxon>Agaricomycotina</taxon>
        <taxon>Agaricomycetes</taxon>
        <taxon>Agaricomycetidae</taxon>
        <taxon>Agaricales</taxon>
        <taxon>Marasmiineae</taxon>
        <taxon>Omphalotaceae</taxon>
        <taxon>Lentinula</taxon>
    </lineage>
</organism>
<reference evidence="1" key="1">
    <citation type="submission" date="2022-08" db="EMBL/GenBank/DDBJ databases">
        <authorList>
            <consortium name="DOE Joint Genome Institute"/>
            <person name="Min B."/>
            <person name="Riley R."/>
            <person name="Sierra-Patev S."/>
            <person name="Naranjo-Ortiz M."/>
            <person name="Looney B."/>
            <person name="Konkel Z."/>
            <person name="Slot J.C."/>
            <person name="Sakamoto Y."/>
            <person name="Steenwyk J.L."/>
            <person name="Rokas A."/>
            <person name="Carro J."/>
            <person name="Camarero S."/>
            <person name="Ferreira P."/>
            <person name="Molpeceres G."/>
            <person name="Ruiz-Duenas F.J."/>
            <person name="Serrano A."/>
            <person name="Henrissat B."/>
            <person name="Drula E."/>
            <person name="Hughes K.W."/>
            <person name="Mata J.L."/>
            <person name="Ishikawa N.K."/>
            <person name="Vargas-Isla R."/>
            <person name="Ushijima S."/>
            <person name="Smith C.A."/>
            <person name="Ahrendt S."/>
            <person name="Andreopoulos W."/>
            <person name="He G."/>
            <person name="Labutti K."/>
            <person name="Lipzen A."/>
            <person name="Ng V."/>
            <person name="Sandor L."/>
            <person name="Barry K."/>
            <person name="Martinez A.T."/>
            <person name="Xiao Y."/>
            <person name="Gibbons J.G."/>
            <person name="Terashima K."/>
            <person name="Hibbett D.S."/>
            <person name="Grigoriev I.V."/>
        </authorList>
    </citation>
    <scope>NUCLEOTIDE SEQUENCE</scope>
    <source>
        <strain evidence="1">TFB10827</strain>
    </source>
</reference>
<dbReference type="Proteomes" id="UP001163828">
    <property type="component" value="Unassembled WGS sequence"/>
</dbReference>
<protein>
    <submittedName>
        <fullName evidence="1">Uncharacterized protein</fullName>
    </submittedName>
</protein>
<evidence type="ECO:0000313" key="2">
    <source>
        <dbReference type="Proteomes" id="UP001163828"/>
    </source>
</evidence>
<keyword evidence="2" id="KW-1185">Reference proteome</keyword>
<gene>
    <name evidence="1" type="ORF">F5050DRAFT_1809542</name>
</gene>
<comment type="caution">
    <text evidence="1">The sequence shown here is derived from an EMBL/GenBank/DDBJ whole genome shotgun (WGS) entry which is preliminary data.</text>
</comment>
<evidence type="ECO:0000313" key="1">
    <source>
        <dbReference type="EMBL" id="KAJ3994489.1"/>
    </source>
</evidence>
<name>A0ABQ8Q7G9_9AGAR</name>
<accession>A0ABQ8Q7G9</accession>